<organism evidence="1 2">
    <name type="scientific">Coemansia asiatica</name>
    <dbReference type="NCBI Taxonomy" id="1052880"/>
    <lineage>
        <taxon>Eukaryota</taxon>
        <taxon>Fungi</taxon>
        <taxon>Fungi incertae sedis</taxon>
        <taxon>Zoopagomycota</taxon>
        <taxon>Kickxellomycotina</taxon>
        <taxon>Kickxellomycetes</taxon>
        <taxon>Kickxellales</taxon>
        <taxon>Kickxellaceae</taxon>
        <taxon>Coemansia</taxon>
    </lineage>
</organism>
<dbReference type="InterPro" id="IPR010021">
    <property type="entry name" value="PGPP1/Gep4"/>
</dbReference>
<dbReference type="SUPFAM" id="SSF56784">
    <property type="entry name" value="HAD-like"/>
    <property type="match status" value="1"/>
</dbReference>
<dbReference type="EMBL" id="JANBOH010000004">
    <property type="protein sequence ID" value="KAJ1648529.1"/>
    <property type="molecule type" value="Genomic_DNA"/>
</dbReference>
<proteinExistence type="predicted"/>
<dbReference type="InterPro" id="IPR036412">
    <property type="entry name" value="HAD-like_sf"/>
</dbReference>
<name>A0A9W7XSE0_9FUNG</name>
<evidence type="ECO:0000313" key="2">
    <source>
        <dbReference type="Proteomes" id="UP001145021"/>
    </source>
</evidence>
<gene>
    <name evidence="1" type="ORF">LPJ64_000227</name>
</gene>
<dbReference type="GO" id="GO:0008962">
    <property type="term" value="F:phosphatidylglycerophosphatase activity"/>
    <property type="evidence" value="ECO:0007669"/>
    <property type="project" value="InterPro"/>
</dbReference>
<evidence type="ECO:0000313" key="1">
    <source>
        <dbReference type="EMBL" id="KAJ1648529.1"/>
    </source>
</evidence>
<dbReference type="AlphaFoldDB" id="A0A9W7XSE0"/>
<protein>
    <recommendedName>
        <fullName evidence="3">Mitochondrial PGP phosphatase</fullName>
    </recommendedName>
</protein>
<dbReference type="Gene3D" id="3.40.50.1000">
    <property type="entry name" value="HAD superfamily/HAD-like"/>
    <property type="match status" value="1"/>
</dbReference>
<dbReference type="Pfam" id="PF09419">
    <property type="entry name" value="PGP_phosphatase"/>
    <property type="match status" value="1"/>
</dbReference>
<dbReference type="InterPro" id="IPR027706">
    <property type="entry name" value="PGP_Pase"/>
</dbReference>
<evidence type="ECO:0008006" key="3">
    <source>
        <dbReference type="Google" id="ProtNLM"/>
    </source>
</evidence>
<comment type="caution">
    <text evidence="1">The sequence shown here is derived from an EMBL/GenBank/DDBJ whole genome shotgun (WGS) entry which is preliminary data.</text>
</comment>
<accession>A0A9W7XSE0</accession>
<dbReference type="Proteomes" id="UP001145021">
    <property type="component" value="Unassembled WGS sequence"/>
</dbReference>
<reference evidence="1" key="1">
    <citation type="submission" date="2022-07" db="EMBL/GenBank/DDBJ databases">
        <title>Phylogenomic reconstructions and comparative analyses of Kickxellomycotina fungi.</title>
        <authorList>
            <person name="Reynolds N.K."/>
            <person name="Stajich J.E."/>
            <person name="Barry K."/>
            <person name="Grigoriev I.V."/>
            <person name="Crous P."/>
            <person name="Smith M.E."/>
        </authorList>
    </citation>
    <scope>NUCLEOTIDE SEQUENCE</scope>
    <source>
        <strain evidence="1">NBRC 105413</strain>
    </source>
</reference>
<dbReference type="NCBIfam" id="TIGR01668">
    <property type="entry name" value="YqeG_hyp_ppase"/>
    <property type="match status" value="1"/>
</dbReference>
<sequence>MVQSFNPAGIRSALTLLRRPYLLVPHMAVSDIRAIPFDQLHQHGIKYMVFDKDNCLTAPYADHIHADFQAAWSLCKQTFSPQNLLIVSNSAGTPDDINNKAAMDVERALGVQVLRHRDKKPACGNEILAHLGTEDPGQVAVVGDRLATDVVLANLNSMYSIWTRHIVTAKGDNAVAAVLRRAEHCIYDELKKRGTQPPAHFLDKHFLK</sequence>
<keyword evidence="2" id="KW-1185">Reference proteome</keyword>
<dbReference type="InterPro" id="IPR023214">
    <property type="entry name" value="HAD_sf"/>
</dbReference>